<dbReference type="Proteomes" id="UP000255233">
    <property type="component" value="Unassembled WGS sequence"/>
</dbReference>
<name>A0A379MTS3_9BACT</name>
<dbReference type="RefSeq" id="WP_027290028.1">
    <property type="nucleotide sequence ID" value="NZ_UGVL01000001.1"/>
</dbReference>
<evidence type="ECO:0000313" key="1">
    <source>
        <dbReference type="EMBL" id="SUE34247.1"/>
    </source>
</evidence>
<dbReference type="OrthoDB" id="1003621at2"/>
<dbReference type="SUPFAM" id="SSF51182">
    <property type="entry name" value="RmlC-like cupins"/>
    <property type="match status" value="1"/>
</dbReference>
<organism evidence="1 2">
    <name type="scientific">Rikenella microfusus</name>
    <dbReference type="NCBI Taxonomy" id="28139"/>
    <lineage>
        <taxon>Bacteria</taxon>
        <taxon>Pseudomonadati</taxon>
        <taxon>Bacteroidota</taxon>
        <taxon>Bacteroidia</taxon>
        <taxon>Bacteroidales</taxon>
        <taxon>Rikenellaceae</taxon>
        <taxon>Rikenella</taxon>
    </lineage>
</organism>
<accession>A0A379MTS3</accession>
<dbReference type="InterPro" id="IPR014710">
    <property type="entry name" value="RmlC-like_jellyroll"/>
</dbReference>
<protein>
    <submittedName>
        <fullName evidence="1">Predicted metal-dependent enzyme of the double-stranded beta helix superfamily</fullName>
    </submittedName>
</protein>
<reference evidence="1 2" key="1">
    <citation type="submission" date="2018-06" db="EMBL/GenBank/DDBJ databases">
        <authorList>
            <consortium name="Pathogen Informatics"/>
            <person name="Doyle S."/>
        </authorList>
    </citation>
    <scope>NUCLEOTIDE SEQUENCE [LARGE SCALE GENOMIC DNA]</scope>
    <source>
        <strain evidence="1 2">NCTC11190</strain>
    </source>
</reference>
<dbReference type="InterPro" id="IPR011051">
    <property type="entry name" value="RmlC_Cupin_sf"/>
</dbReference>
<dbReference type="AlphaFoldDB" id="A0A379MTS3"/>
<dbReference type="EMBL" id="UGVL01000001">
    <property type="protein sequence ID" value="SUE34247.1"/>
    <property type="molecule type" value="Genomic_DNA"/>
</dbReference>
<evidence type="ECO:0000313" key="2">
    <source>
        <dbReference type="Proteomes" id="UP000255233"/>
    </source>
</evidence>
<gene>
    <name evidence="1" type="ORF">NCTC11190_01468</name>
</gene>
<keyword evidence="2" id="KW-1185">Reference proteome</keyword>
<dbReference type="Gene3D" id="2.60.120.10">
    <property type="entry name" value="Jelly Rolls"/>
    <property type="match status" value="1"/>
</dbReference>
<sequence length="186" mass="20509">MSAPLSPATLAGQSSLVSTAADGYAPFFDNLLAIVRDRPIDRKLGQAIESYVLEWLAEHPLNEFTDYSAASYVRTYLGRCPETRWEAILMSWQAGNTTAVHAHPQFAGYHFADGVFRVEIFEPDEKNGIRPTDTLVIDKPAALFAIGHPGAFDNHIHRITCLSDTGHSLHVYSDDALKGAVYRPAH</sequence>
<proteinExistence type="predicted"/>